<dbReference type="Proteomes" id="UP000221961">
    <property type="component" value="Chromosome"/>
</dbReference>
<organism evidence="1 2">
    <name type="scientific">Nocardia terpenica</name>
    <dbReference type="NCBI Taxonomy" id="455432"/>
    <lineage>
        <taxon>Bacteria</taxon>
        <taxon>Bacillati</taxon>
        <taxon>Actinomycetota</taxon>
        <taxon>Actinomycetes</taxon>
        <taxon>Mycobacteriales</taxon>
        <taxon>Nocardiaceae</taxon>
        <taxon>Nocardia</taxon>
    </lineage>
</organism>
<dbReference type="EMBL" id="CP023778">
    <property type="protein sequence ID" value="ATL68972.1"/>
    <property type="molecule type" value="Genomic_DNA"/>
</dbReference>
<evidence type="ECO:0000313" key="2">
    <source>
        <dbReference type="Proteomes" id="UP000221961"/>
    </source>
</evidence>
<evidence type="ECO:0000313" key="1">
    <source>
        <dbReference type="EMBL" id="ATL68972.1"/>
    </source>
</evidence>
<proteinExistence type="predicted"/>
<dbReference type="Pfam" id="PF20118">
    <property type="entry name" value="DUF6508"/>
    <property type="match status" value="1"/>
</dbReference>
<protein>
    <submittedName>
        <fullName evidence="1">Uncharacterized protein</fullName>
    </submittedName>
</protein>
<gene>
    <name evidence="1" type="ORF">CRH09_25105</name>
</gene>
<dbReference type="AlphaFoldDB" id="A0A291RPB3"/>
<accession>A0A291RPB3</accession>
<reference evidence="1 2" key="1">
    <citation type="submission" date="2017-10" db="EMBL/GenBank/DDBJ databases">
        <title>Comparative genomics between pathogenic Norcardia.</title>
        <authorList>
            <person name="Zeng L."/>
        </authorList>
    </citation>
    <scope>NUCLEOTIDE SEQUENCE [LARGE SCALE GENOMIC DNA]</scope>
    <source>
        <strain evidence="1 2">NC_YFY_NT001</strain>
    </source>
</reference>
<dbReference type="KEGG" id="ntp:CRH09_25105"/>
<dbReference type="InterPro" id="IPR045425">
    <property type="entry name" value="DUF6508"/>
</dbReference>
<sequence length="178" mass="20481">MPEVEPSDVDIKGQLLRAPPDCWRLLWSAVDDLLAEQPSPWEIRTQNADGSLCMPYARYSDAVERVKQGLFQVNSRVRFDWPNWDGIRRYQGGRGLADAPVADVCRMLTAITHAERFHDGTIGRALDDGTFQTALLRLRRWYDDIADIHAEHIHAPPSQSWISRRISDLRTFQALRRD</sequence>
<name>A0A291RPB3_9NOCA</name>